<evidence type="ECO:0000313" key="2">
    <source>
        <dbReference type="EMBL" id="EGS19884.1"/>
    </source>
</evidence>
<dbReference type="GeneID" id="18258414"/>
<dbReference type="OMA" id="WNASTGH"/>
<dbReference type="RefSeq" id="XP_006694769.1">
    <property type="nucleotide sequence ID" value="XM_006694706.1"/>
</dbReference>
<dbReference type="Proteomes" id="UP000008066">
    <property type="component" value="Unassembled WGS sequence"/>
</dbReference>
<dbReference type="EMBL" id="GL988043">
    <property type="protein sequence ID" value="EGS19884.1"/>
    <property type="molecule type" value="Genomic_DNA"/>
</dbReference>
<feature type="region of interest" description="Disordered" evidence="1">
    <location>
        <begin position="78"/>
        <end position="104"/>
    </location>
</feature>
<dbReference type="HOGENOM" id="CLU_806538_0_0_1"/>
<evidence type="ECO:0000313" key="3">
    <source>
        <dbReference type="Proteomes" id="UP000008066"/>
    </source>
</evidence>
<organism evidence="3">
    <name type="scientific">Chaetomium thermophilum (strain DSM 1495 / CBS 144.50 / IMI 039719)</name>
    <name type="common">Thermochaetoides thermophila</name>
    <dbReference type="NCBI Taxonomy" id="759272"/>
    <lineage>
        <taxon>Eukaryota</taxon>
        <taxon>Fungi</taxon>
        <taxon>Dikarya</taxon>
        <taxon>Ascomycota</taxon>
        <taxon>Pezizomycotina</taxon>
        <taxon>Sordariomycetes</taxon>
        <taxon>Sordariomycetidae</taxon>
        <taxon>Sordariales</taxon>
        <taxon>Chaetomiaceae</taxon>
        <taxon>Thermochaetoides</taxon>
    </lineage>
</organism>
<accession>G0S8X3</accession>
<dbReference type="KEGG" id="cthr:CTHT_0043760"/>
<keyword evidence="3" id="KW-1185">Reference proteome</keyword>
<dbReference type="STRING" id="759272.G0S8X3"/>
<feature type="region of interest" description="Disordered" evidence="1">
    <location>
        <begin position="302"/>
        <end position="344"/>
    </location>
</feature>
<proteinExistence type="predicted"/>
<sequence length="344" mass="38343">MFFGLLTSRLTLLTFIYLSTFHVILLILLPQEVFPAVPLPCRQARPKGFFWSPFQLFKSRASQVKLWGQAWNASTGHPIPLPRLPRSPLPSPPQAPRADHLDSEDVTPSGIVTLLVERLGFPRRDIIKVYPVNSGFAVEVSRPELRNILAAKPKNTVSVLIPRPTDHLITDEIAAVTKEKDFSVHAIKDTPGAYLVVLIKKVKPFRIFDSDPSVPLKKKVRIYTSDRFFGFHLKDKCHSAARCGECGSFLHNHSQHLPLPQCPNCLNPAKPGHQDYPARPRVWQGKLIKLTETQRKAVREAGQAAYKAARRASLTPNAPRPEPTLSRGNTTPATPAEEVLPDAP</sequence>
<evidence type="ECO:0000256" key="1">
    <source>
        <dbReference type="SAM" id="MobiDB-lite"/>
    </source>
</evidence>
<dbReference type="AlphaFoldDB" id="G0S8X3"/>
<feature type="compositionally biased region" description="Pro residues" evidence="1">
    <location>
        <begin position="79"/>
        <end position="95"/>
    </location>
</feature>
<gene>
    <name evidence="2" type="ORF">CTHT_0043760</name>
</gene>
<reference evidence="2 3" key="1">
    <citation type="journal article" date="2011" name="Cell">
        <title>Insight into structure and assembly of the nuclear pore complex by utilizing the genome of a eukaryotic thermophile.</title>
        <authorList>
            <person name="Amlacher S."/>
            <person name="Sarges P."/>
            <person name="Flemming D."/>
            <person name="van Noort V."/>
            <person name="Kunze R."/>
            <person name="Devos D.P."/>
            <person name="Arumugam M."/>
            <person name="Bork P."/>
            <person name="Hurt E."/>
        </authorList>
    </citation>
    <scope>NUCLEOTIDE SEQUENCE [LARGE SCALE GENOMIC DNA]</scope>
    <source>
        <strain evidence="3">DSM 1495 / CBS 144.50 / IMI 039719</strain>
    </source>
</reference>
<protein>
    <submittedName>
        <fullName evidence="2">Uncharacterized protein</fullName>
    </submittedName>
</protein>
<dbReference type="OrthoDB" id="3561817at2759"/>
<name>G0S8X3_CHATD</name>